<keyword evidence="3 7" id="KW-0812">Transmembrane</keyword>
<evidence type="ECO:0000256" key="7">
    <source>
        <dbReference type="SAM" id="Phobius"/>
    </source>
</evidence>
<dbReference type="Pfam" id="PF03006">
    <property type="entry name" value="HlyIII"/>
    <property type="match status" value="1"/>
</dbReference>
<feature type="transmembrane region" description="Helical" evidence="7">
    <location>
        <begin position="111"/>
        <end position="130"/>
    </location>
</feature>
<comment type="subcellular location">
    <subcellularLocation>
        <location evidence="1">Endomembrane system</location>
        <topology evidence="1">Multi-pass membrane protein</topology>
    </subcellularLocation>
</comment>
<evidence type="ECO:0000256" key="3">
    <source>
        <dbReference type="ARBA" id="ARBA00022692"/>
    </source>
</evidence>
<feature type="transmembrane region" description="Helical" evidence="7">
    <location>
        <begin position="166"/>
        <end position="185"/>
    </location>
</feature>
<feature type="binding site" evidence="6">
    <location>
        <position position="196"/>
    </location>
    <ligand>
        <name>Zn(2+)</name>
        <dbReference type="ChEBI" id="CHEBI:29105"/>
    </ligand>
</feature>
<evidence type="ECO:0000313" key="9">
    <source>
        <dbReference type="Proteomes" id="UP000185568"/>
    </source>
</evidence>
<sequence length="217" mass="24237">MKDRSTTHIFSKGEEIANSITHGIGALLSIAALVLLIVFSALHGNGWHLAGFTVFGITMFLLYMSSTLVHSFPQGKVKDLFEIFDHSSIYLFIAGTYTPFLFIAVKGALGWWLFGAVWGLALIGTVFKCFFVKRFVVLSTVVYVIMGWLIVFAWDRLVDALSPLTLAFLVTGGILYTVGALFYVWRGFKYHHMIWHLFVLAASIFHFFAVLGLLPDA</sequence>
<protein>
    <submittedName>
        <fullName evidence="8">Hemolysin D</fullName>
    </submittedName>
</protein>
<dbReference type="AlphaFoldDB" id="A0A1Q8Q559"/>
<reference evidence="8 9" key="1">
    <citation type="submission" date="2016-12" db="EMBL/GenBank/DDBJ databases">
        <title>Domibacillus antri genome sequencing.</title>
        <authorList>
            <person name="Verma A."/>
            <person name="Krishnamurthi S."/>
        </authorList>
    </citation>
    <scope>NUCLEOTIDE SEQUENCE [LARGE SCALE GENOMIC DNA]</scope>
    <source>
        <strain evidence="8 9">XD80</strain>
    </source>
</reference>
<dbReference type="NCBIfam" id="TIGR01065">
    <property type="entry name" value="hlyIII"/>
    <property type="match status" value="1"/>
</dbReference>
<dbReference type="RefSeq" id="WP_075398424.1">
    <property type="nucleotide sequence ID" value="NZ_MSDU01000017.1"/>
</dbReference>
<keyword evidence="6" id="KW-0862">Zinc</keyword>
<evidence type="ECO:0000256" key="4">
    <source>
        <dbReference type="ARBA" id="ARBA00022989"/>
    </source>
</evidence>
<proteinExistence type="inferred from homology"/>
<dbReference type="PANTHER" id="PTHR20855">
    <property type="entry name" value="ADIPOR/PROGESTIN RECEPTOR-RELATED"/>
    <property type="match status" value="1"/>
</dbReference>
<organism evidence="8 9">
    <name type="scientific">Domibacillus antri</name>
    <dbReference type="NCBI Taxonomy" id="1714264"/>
    <lineage>
        <taxon>Bacteria</taxon>
        <taxon>Bacillati</taxon>
        <taxon>Bacillota</taxon>
        <taxon>Bacilli</taxon>
        <taxon>Bacillales</taxon>
        <taxon>Bacillaceae</taxon>
        <taxon>Domibacillus</taxon>
    </lineage>
</organism>
<feature type="transmembrane region" description="Helical" evidence="7">
    <location>
        <begin position="135"/>
        <end position="154"/>
    </location>
</feature>
<dbReference type="GO" id="GO:0046872">
    <property type="term" value="F:metal ion binding"/>
    <property type="evidence" value="ECO:0007669"/>
    <property type="project" value="UniProtKB-KW"/>
</dbReference>
<accession>A0A1Q8Q559</accession>
<name>A0A1Q8Q559_9BACI</name>
<dbReference type="InterPro" id="IPR005744">
    <property type="entry name" value="Hy-lIII"/>
</dbReference>
<feature type="transmembrane region" description="Helical" evidence="7">
    <location>
        <begin position="47"/>
        <end position="69"/>
    </location>
</feature>
<feature type="transmembrane region" description="Helical" evidence="7">
    <location>
        <begin position="197"/>
        <end position="214"/>
    </location>
</feature>
<feature type="transmembrane region" description="Helical" evidence="7">
    <location>
        <begin position="20"/>
        <end position="41"/>
    </location>
</feature>
<feature type="binding site" evidence="6">
    <location>
        <position position="70"/>
    </location>
    <ligand>
        <name>Zn(2+)</name>
        <dbReference type="ChEBI" id="CHEBI:29105"/>
    </ligand>
</feature>
<evidence type="ECO:0000256" key="6">
    <source>
        <dbReference type="PIRSR" id="PIRSR604254-1"/>
    </source>
</evidence>
<dbReference type="PANTHER" id="PTHR20855:SF129">
    <property type="entry name" value="HEMOLYSIN-3 HOMOLOG"/>
    <property type="match status" value="1"/>
</dbReference>
<gene>
    <name evidence="8" type="ORF">BTO30_09140</name>
</gene>
<dbReference type="STRING" id="1714264.BTO30_09140"/>
<dbReference type="Proteomes" id="UP000185568">
    <property type="component" value="Unassembled WGS sequence"/>
</dbReference>
<feature type="transmembrane region" description="Helical" evidence="7">
    <location>
        <begin position="89"/>
        <end position="105"/>
    </location>
</feature>
<keyword evidence="6" id="KW-0479">Metal-binding</keyword>
<keyword evidence="4 7" id="KW-1133">Transmembrane helix</keyword>
<evidence type="ECO:0000256" key="5">
    <source>
        <dbReference type="ARBA" id="ARBA00023136"/>
    </source>
</evidence>
<keyword evidence="9" id="KW-1185">Reference proteome</keyword>
<dbReference type="InterPro" id="IPR004254">
    <property type="entry name" value="AdipoR/HlyIII-related"/>
</dbReference>
<dbReference type="GO" id="GO:0140911">
    <property type="term" value="F:pore-forming activity"/>
    <property type="evidence" value="ECO:0007669"/>
    <property type="project" value="InterPro"/>
</dbReference>
<comment type="similarity">
    <text evidence="2">Belongs to the UPF0073 (Hly-III) family.</text>
</comment>
<dbReference type="EMBL" id="MSDU01000017">
    <property type="protein sequence ID" value="OLN22467.1"/>
    <property type="molecule type" value="Genomic_DNA"/>
</dbReference>
<comment type="caution">
    <text evidence="8">The sequence shown here is derived from an EMBL/GenBank/DDBJ whole genome shotgun (WGS) entry which is preliminary data.</text>
</comment>
<feature type="binding site" evidence="6">
    <location>
        <position position="192"/>
    </location>
    <ligand>
        <name>Zn(2+)</name>
        <dbReference type="ChEBI" id="CHEBI:29105"/>
    </ligand>
</feature>
<dbReference type="GO" id="GO:0016020">
    <property type="term" value="C:membrane"/>
    <property type="evidence" value="ECO:0007669"/>
    <property type="project" value="InterPro"/>
</dbReference>
<evidence type="ECO:0000256" key="2">
    <source>
        <dbReference type="ARBA" id="ARBA00008488"/>
    </source>
</evidence>
<evidence type="ECO:0000256" key="1">
    <source>
        <dbReference type="ARBA" id="ARBA00004127"/>
    </source>
</evidence>
<keyword evidence="5 7" id="KW-0472">Membrane</keyword>
<evidence type="ECO:0000313" key="8">
    <source>
        <dbReference type="EMBL" id="OLN22467.1"/>
    </source>
</evidence>
<dbReference type="GO" id="GO:0012505">
    <property type="term" value="C:endomembrane system"/>
    <property type="evidence" value="ECO:0007669"/>
    <property type="project" value="UniProtKB-SubCell"/>
</dbReference>